<reference evidence="1 2" key="1">
    <citation type="submission" date="2015-04" db="EMBL/GenBank/DDBJ databases">
        <authorList>
            <person name="Syromyatnikov M.Y."/>
            <person name="Popov V.N."/>
        </authorList>
    </citation>
    <scope>NUCLEOTIDE SEQUENCE [LARGE SCALE GENOMIC DNA]</scope>
</reference>
<dbReference type="AlphaFoldDB" id="A0A1J1HK23"/>
<dbReference type="Proteomes" id="UP000183832">
    <property type="component" value="Unassembled WGS sequence"/>
</dbReference>
<gene>
    <name evidence="1" type="ORF">CLUMA_CG001685</name>
</gene>
<proteinExistence type="predicted"/>
<evidence type="ECO:0000313" key="2">
    <source>
        <dbReference type="Proteomes" id="UP000183832"/>
    </source>
</evidence>
<accession>A0A1J1HK23</accession>
<sequence>MILNTQIVITEKGNDTEANCDEEQKFIHWLIKHLACLNIYTTDAKTFQEVLNLFEVQNSF</sequence>
<organism evidence="1 2">
    <name type="scientific">Clunio marinus</name>
    <dbReference type="NCBI Taxonomy" id="568069"/>
    <lineage>
        <taxon>Eukaryota</taxon>
        <taxon>Metazoa</taxon>
        <taxon>Ecdysozoa</taxon>
        <taxon>Arthropoda</taxon>
        <taxon>Hexapoda</taxon>
        <taxon>Insecta</taxon>
        <taxon>Pterygota</taxon>
        <taxon>Neoptera</taxon>
        <taxon>Endopterygota</taxon>
        <taxon>Diptera</taxon>
        <taxon>Nematocera</taxon>
        <taxon>Chironomoidea</taxon>
        <taxon>Chironomidae</taxon>
        <taxon>Clunio</taxon>
    </lineage>
</organism>
<name>A0A1J1HK23_9DIPT</name>
<protein>
    <submittedName>
        <fullName evidence="1">CLUMA_CG001685, isoform A</fullName>
    </submittedName>
</protein>
<keyword evidence="2" id="KW-1185">Reference proteome</keyword>
<evidence type="ECO:0000313" key="1">
    <source>
        <dbReference type="EMBL" id="CRK87898.1"/>
    </source>
</evidence>
<dbReference type="EMBL" id="CVRI01000006">
    <property type="protein sequence ID" value="CRK87898.1"/>
    <property type="molecule type" value="Genomic_DNA"/>
</dbReference>